<dbReference type="InterPro" id="IPR009057">
    <property type="entry name" value="Homeodomain-like_sf"/>
</dbReference>
<keyword evidence="2" id="KW-0805">Transcription regulation</keyword>
<keyword evidence="4" id="KW-0804">Transcription</keyword>
<dbReference type="PROSITE" id="PS50977">
    <property type="entry name" value="HTH_TETR_2"/>
    <property type="match status" value="1"/>
</dbReference>
<feature type="domain" description="HTH tetR-type" evidence="6">
    <location>
        <begin position="10"/>
        <end position="70"/>
    </location>
</feature>
<evidence type="ECO:0000259" key="6">
    <source>
        <dbReference type="PROSITE" id="PS50977"/>
    </source>
</evidence>
<dbReference type="SUPFAM" id="SSF46689">
    <property type="entry name" value="Homeodomain-like"/>
    <property type="match status" value="1"/>
</dbReference>
<dbReference type="Pfam" id="PF13977">
    <property type="entry name" value="TetR_C_6"/>
    <property type="match status" value="1"/>
</dbReference>
<evidence type="ECO:0000256" key="2">
    <source>
        <dbReference type="ARBA" id="ARBA00023015"/>
    </source>
</evidence>
<dbReference type="InterPro" id="IPR001647">
    <property type="entry name" value="HTH_TetR"/>
</dbReference>
<dbReference type="InterPro" id="IPR036271">
    <property type="entry name" value="Tet_transcr_reg_TetR-rel_C_sf"/>
</dbReference>
<name>A0ABP6ZSC8_9ACTN</name>
<evidence type="ECO:0000256" key="3">
    <source>
        <dbReference type="ARBA" id="ARBA00023125"/>
    </source>
</evidence>
<dbReference type="EMBL" id="BAAAZO010000006">
    <property type="protein sequence ID" value="GAA3615908.1"/>
    <property type="molecule type" value="Genomic_DNA"/>
</dbReference>
<evidence type="ECO:0000313" key="8">
    <source>
        <dbReference type="Proteomes" id="UP001501074"/>
    </source>
</evidence>
<dbReference type="Pfam" id="PF00440">
    <property type="entry name" value="TetR_N"/>
    <property type="match status" value="1"/>
</dbReference>
<proteinExistence type="predicted"/>
<dbReference type="Proteomes" id="UP001501074">
    <property type="component" value="Unassembled WGS sequence"/>
</dbReference>
<evidence type="ECO:0000256" key="5">
    <source>
        <dbReference type="PROSITE-ProRule" id="PRU00335"/>
    </source>
</evidence>
<gene>
    <name evidence="7" type="ORF">GCM10022223_35260</name>
</gene>
<organism evidence="7 8">
    <name type="scientific">Kineosporia mesophila</name>
    <dbReference type="NCBI Taxonomy" id="566012"/>
    <lineage>
        <taxon>Bacteria</taxon>
        <taxon>Bacillati</taxon>
        <taxon>Actinomycetota</taxon>
        <taxon>Actinomycetes</taxon>
        <taxon>Kineosporiales</taxon>
        <taxon>Kineosporiaceae</taxon>
        <taxon>Kineosporia</taxon>
    </lineage>
</organism>
<evidence type="ECO:0000256" key="1">
    <source>
        <dbReference type="ARBA" id="ARBA00022491"/>
    </source>
</evidence>
<sequence length="215" mass="23677">MGDVARQQAEIRREEILRAAAAVVGRKGFARTRVADVAAELGISAGLVFYHFDSKERLLSEAFVMASDRDLDAMDAAIAGPGTHAERVRNVIRLYQQIASDPGDREVWSHNIDAWAEGRYTDEIREVVRRNDARWRHGLTRLVAAGAEAGEFTCPDPQEAALRICVMLDGLTVATQVRGTLSKGRARAWAEEHAARELGLPAPVFPVQQLPPAQR</sequence>
<dbReference type="PANTHER" id="PTHR30055">
    <property type="entry name" value="HTH-TYPE TRANSCRIPTIONAL REGULATOR RUTR"/>
    <property type="match status" value="1"/>
</dbReference>
<keyword evidence="3 5" id="KW-0238">DNA-binding</keyword>
<protein>
    <submittedName>
        <fullName evidence="7">TetR/AcrR family transcriptional regulator</fullName>
    </submittedName>
</protein>
<feature type="DNA-binding region" description="H-T-H motif" evidence="5">
    <location>
        <begin position="33"/>
        <end position="52"/>
    </location>
</feature>
<keyword evidence="1" id="KW-0678">Repressor</keyword>
<accession>A0ABP6ZSC8</accession>
<keyword evidence="8" id="KW-1185">Reference proteome</keyword>
<evidence type="ECO:0000313" key="7">
    <source>
        <dbReference type="EMBL" id="GAA3615908.1"/>
    </source>
</evidence>
<dbReference type="PRINTS" id="PR00455">
    <property type="entry name" value="HTHTETR"/>
</dbReference>
<evidence type="ECO:0000256" key="4">
    <source>
        <dbReference type="ARBA" id="ARBA00023163"/>
    </source>
</evidence>
<dbReference type="PANTHER" id="PTHR30055:SF200">
    <property type="entry name" value="HTH-TYPE TRANSCRIPTIONAL REPRESSOR BDCR"/>
    <property type="match status" value="1"/>
</dbReference>
<dbReference type="InterPro" id="IPR039538">
    <property type="entry name" value="BetI_C"/>
</dbReference>
<dbReference type="InterPro" id="IPR050109">
    <property type="entry name" value="HTH-type_TetR-like_transc_reg"/>
</dbReference>
<dbReference type="Gene3D" id="1.10.357.10">
    <property type="entry name" value="Tetracycline Repressor, domain 2"/>
    <property type="match status" value="1"/>
</dbReference>
<comment type="caution">
    <text evidence="7">The sequence shown here is derived from an EMBL/GenBank/DDBJ whole genome shotgun (WGS) entry which is preliminary data.</text>
</comment>
<reference evidence="8" key="1">
    <citation type="journal article" date="2019" name="Int. J. Syst. Evol. Microbiol.">
        <title>The Global Catalogue of Microorganisms (GCM) 10K type strain sequencing project: providing services to taxonomists for standard genome sequencing and annotation.</title>
        <authorList>
            <consortium name="The Broad Institute Genomics Platform"/>
            <consortium name="The Broad Institute Genome Sequencing Center for Infectious Disease"/>
            <person name="Wu L."/>
            <person name="Ma J."/>
        </authorList>
    </citation>
    <scope>NUCLEOTIDE SEQUENCE [LARGE SCALE GENOMIC DNA]</scope>
    <source>
        <strain evidence="8">JCM 16902</strain>
    </source>
</reference>
<dbReference type="SUPFAM" id="SSF48498">
    <property type="entry name" value="Tetracyclin repressor-like, C-terminal domain"/>
    <property type="match status" value="1"/>
</dbReference>